<dbReference type="Proteomes" id="UP000801428">
    <property type="component" value="Unassembled WGS sequence"/>
</dbReference>
<dbReference type="AlphaFoldDB" id="A0A9P4WBG7"/>
<name>A0A9P4WBG7_CURKU</name>
<evidence type="ECO:0000313" key="1">
    <source>
        <dbReference type="EMBL" id="KAF3003586.1"/>
    </source>
</evidence>
<gene>
    <name evidence="1" type="ORF">E8E13_006788</name>
</gene>
<protein>
    <submittedName>
        <fullName evidence="1">Uncharacterized protein</fullName>
    </submittedName>
</protein>
<accession>A0A9P4WBG7</accession>
<proteinExistence type="predicted"/>
<dbReference type="EMBL" id="SWKU01000009">
    <property type="protein sequence ID" value="KAF3003586.1"/>
    <property type="molecule type" value="Genomic_DNA"/>
</dbReference>
<organism evidence="1 2">
    <name type="scientific">Curvularia kusanoi</name>
    <name type="common">Cochliobolus kusanoi</name>
    <dbReference type="NCBI Taxonomy" id="90978"/>
    <lineage>
        <taxon>Eukaryota</taxon>
        <taxon>Fungi</taxon>
        <taxon>Dikarya</taxon>
        <taxon>Ascomycota</taxon>
        <taxon>Pezizomycotina</taxon>
        <taxon>Dothideomycetes</taxon>
        <taxon>Pleosporomycetidae</taxon>
        <taxon>Pleosporales</taxon>
        <taxon>Pleosporineae</taxon>
        <taxon>Pleosporaceae</taxon>
        <taxon>Curvularia</taxon>
    </lineage>
</organism>
<evidence type="ECO:0000313" key="2">
    <source>
        <dbReference type="Proteomes" id="UP000801428"/>
    </source>
</evidence>
<keyword evidence="2" id="KW-1185">Reference proteome</keyword>
<sequence>MKRRRSLDEPSAMGTCRKVPKGTLAARTTIQVAADAAASDVAPSKDAGADLTSACPLIQTLRQYGLLETIISSLIPSDLLSLALACKAIYNAMFPRAESLDNLLSRIQCCGSGITLRQNSHRKSTFFYAYECTEFAQCGTVSGRHIKSQPCITCKVTTCDECRIHCVYQSIYEAPTDPEDLPNFSGFVLLDPLEVAILSPDHLPSELALGEATNLLQWRNRAADASAGPYHDQGFLDMPLELDQPGNPEKISDVLDVDLGLNSLTTWSGNSQFGFPSPVLRTLCRVAEERKLFVCESCFDDALKGPKALEPTLPKLPWLAEPAGVANGATTKKCHCTLRSHVLDRWQCIKCFDSENSIIKGIHDSAPSAETRNCRCGVITKKSICMWCWGEIVEERARHDSAHIEQIDV</sequence>
<dbReference type="OrthoDB" id="3775616at2759"/>
<comment type="caution">
    <text evidence="1">The sequence shown here is derived from an EMBL/GenBank/DDBJ whole genome shotgun (WGS) entry which is preliminary data.</text>
</comment>
<reference evidence="1" key="1">
    <citation type="submission" date="2019-04" db="EMBL/GenBank/DDBJ databases">
        <title>Sequencing of skin fungus with MAO and IRED activity.</title>
        <authorList>
            <person name="Marsaioli A.J."/>
            <person name="Bonatto J.M.C."/>
            <person name="Reis Junior O."/>
        </authorList>
    </citation>
    <scope>NUCLEOTIDE SEQUENCE</scope>
    <source>
        <strain evidence="1">30M1</strain>
    </source>
</reference>